<evidence type="ECO:0000313" key="2">
    <source>
        <dbReference type="EMBL" id="MBP2016825.1"/>
    </source>
</evidence>
<keyword evidence="3" id="KW-1185">Reference proteome</keyword>
<dbReference type="SMART" id="SM00842">
    <property type="entry name" value="FtsA"/>
    <property type="match status" value="1"/>
</dbReference>
<dbReference type="CDD" id="cd24004">
    <property type="entry name" value="ASKHA_NBD_PilM-like"/>
    <property type="match status" value="1"/>
</dbReference>
<dbReference type="PANTHER" id="PTHR32432">
    <property type="entry name" value="CELL DIVISION PROTEIN FTSA-RELATED"/>
    <property type="match status" value="1"/>
</dbReference>
<comment type="caution">
    <text evidence="2">The sequence shown here is derived from an EMBL/GenBank/DDBJ whole genome shotgun (WGS) entry which is preliminary data.</text>
</comment>
<dbReference type="InterPro" id="IPR043129">
    <property type="entry name" value="ATPase_NBD"/>
</dbReference>
<dbReference type="Proteomes" id="UP001519289">
    <property type="component" value="Unassembled WGS sequence"/>
</dbReference>
<dbReference type="GO" id="GO:0051301">
    <property type="term" value="P:cell division"/>
    <property type="evidence" value="ECO:0007669"/>
    <property type="project" value="UniProtKB-KW"/>
</dbReference>
<name>A0ABS4JMR7_9FIRM</name>
<evidence type="ECO:0000313" key="3">
    <source>
        <dbReference type="Proteomes" id="UP001519289"/>
    </source>
</evidence>
<keyword evidence="2" id="KW-0131">Cell cycle</keyword>
<gene>
    <name evidence="2" type="ORF">J2Z79_000198</name>
</gene>
<feature type="domain" description="SHS2" evidence="1">
    <location>
        <begin position="6"/>
        <end position="206"/>
    </location>
</feature>
<dbReference type="EMBL" id="JAGGLG010000001">
    <property type="protein sequence ID" value="MBP2016825.1"/>
    <property type="molecule type" value="Genomic_DNA"/>
</dbReference>
<protein>
    <submittedName>
        <fullName evidence="2">Cell division protein FtsA</fullName>
    </submittedName>
</protein>
<dbReference type="PANTHER" id="PTHR32432:SF3">
    <property type="entry name" value="ETHANOLAMINE UTILIZATION PROTEIN EUTJ"/>
    <property type="match status" value="1"/>
</dbReference>
<accession>A0ABS4JMR7</accession>
<sequence length="717" mass="75498">MSSRALLTLDIGTRKVAGLVTTSGPKGLKILAAEVMEHAERSMLDGQIHDVMAVAEVVSQVKRKLERRVREPLRDVAVAAAGRALRTVRGEAVRQLSGLTQLTAEEVFSLELEAVQAAQTALSEVLREGERPQDYHYVGHSVTRCVLDGFPLANLVGQRGTVAEVDVIATFLPRGVVDSLVAVVERCGLEMIALTLEPIAALTVAVPQSMRHLNLALVDIGAGTSDIALTAAGAVVAYDMVPIAGDEITEALSEAYLLDFKVGERVKRQISAAESVEFTDILGQTHRESREAMVQALQPAVRRLAGQIARRILALNSGKPPQAVLLVGGGSMTPSLTECLAAEIGLPAQRVAVRGRDAISGVEGARNILKGPDCITPIGIAVAARDHSTLGFAYVYVNGRGVRLFRPNRLTVADALLAAGVSIRELHGTIGKGLTVTVNGELRIVPGTFGRPARILVNGEAAGLEAQVQHQDRIEVEPGTPGEPGRATVADVAPEACVQTELVLNGDAVTVPPLVTVNGEPAGPERELQDNDAVVVRPLRTVSDALACLGFSDALAQQVISYTLNGKPESVTWQRYLVSHNGRPATPAALESPLAPGDSLTVEPCPPPTAGALAARIAGGHAVRVRVNGAEHRLPAQGVTVRVNGQVAGHDEPLRADDHIAVTTSDEPPIFASLLVAAGVATTPPPGMRQLIMRLNGRDAEFVTPVADGDEAEIKWI</sequence>
<dbReference type="Pfam" id="PF14450">
    <property type="entry name" value="FtsA"/>
    <property type="match status" value="1"/>
</dbReference>
<evidence type="ECO:0000259" key="1">
    <source>
        <dbReference type="SMART" id="SM00842"/>
    </source>
</evidence>
<dbReference type="SUPFAM" id="SSF53067">
    <property type="entry name" value="Actin-like ATPase domain"/>
    <property type="match status" value="2"/>
</dbReference>
<dbReference type="Gene3D" id="3.30.420.40">
    <property type="match status" value="2"/>
</dbReference>
<keyword evidence="2" id="KW-0132">Cell division</keyword>
<proteinExistence type="predicted"/>
<dbReference type="RefSeq" id="WP_209464967.1">
    <property type="nucleotide sequence ID" value="NZ_JAGGLG010000001.1"/>
</dbReference>
<dbReference type="InterPro" id="IPR003494">
    <property type="entry name" value="SHS2_FtsA"/>
</dbReference>
<organism evidence="2 3">
    <name type="scientific">Symbiobacterium terraclitae</name>
    <dbReference type="NCBI Taxonomy" id="557451"/>
    <lineage>
        <taxon>Bacteria</taxon>
        <taxon>Bacillati</taxon>
        <taxon>Bacillota</taxon>
        <taxon>Clostridia</taxon>
        <taxon>Eubacteriales</taxon>
        <taxon>Symbiobacteriaceae</taxon>
        <taxon>Symbiobacterium</taxon>
    </lineage>
</organism>
<dbReference type="InterPro" id="IPR050696">
    <property type="entry name" value="FtsA/MreB"/>
</dbReference>
<reference evidence="2 3" key="1">
    <citation type="submission" date="2021-03" db="EMBL/GenBank/DDBJ databases">
        <title>Genomic Encyclopedia of Type Strains, Phase IV (KMG-IV): sequencing the most valuable type-strain genomes for metagenomic binning, comparative biology and taxonomic classification.</title>
        <authorList>
            <person name="Goeker M."/>
        </authorList>
    </citation>
    <scope>NUCLEOTIDE SEQUENCE [LARGE SCALE GENOMIC DNA]</scope>
    <source>
        <strain evidence="2 3">DSM 27138</strain>
    </source>
</reference>